<evidence type="ECO:0000256" key="3">
    <source>
        <dbReference type="ARBA" id="ARBA00022723"/>
    </source>
</evidence>
<comment type="caution">
    <text evidence="9">The sequence shown here is derived from an EMBL/GenBank/DDBJ whole genome shotgun (WGS) entry which is preliminary data.</text>
</comment>
<gene>
    <name evidence="9" type="ORF">M8523_05010</name>
</gene>
<keyword evidence="1" id="KW-0813">Transport</keyword>
<sequence length="179" mass="18732">MDSFEFNKIAGGVLATLMMTMLLGIFSGMVFGPHIPAKPGYELPSAPAQETATNAPEAPAEPLPVLLAKADPAKGQALAKACGACHNFEKGAGPKVGPPLYGVVGRKVASMDGFSYSDALKAKGGTWTMDEINKFITNPKADVAGTKMGFAGEQSPEKRADIIDYLHTLSDNPVPMPKP</sequence>
<evidence type="ECO:0000256" key="6">
    <source>
        <dbReference type="PROSITE-ProRule" id="PRU00433"/>
    </source>
</evidence>
<dbReference type="InterPro" id="IPR009056">
    <property type="entry name" value="Cyt_c-like_dom"/>
</dbReference>
<keyword evidence="7" id="KW-0812">Transmembrane</keyword>
<keyword evidence="2 6" id="KW-0349">Heme</keyword>
<keyword evidence="10" id="KW-1185">Reference proteome</keyword>
<dbReference type="EMBL" id="JAMOIM010000002">
    <property type="protein sequence ID" value="MCW6507378.1"/>
    <property type="molecule type" value="Genomic_DNA"/>
</dbReference>
<dbReference type="InterPro" id="IPR036909">
    <property type="entry name" value="Cyt_c-like_dom_sf"/>
</dbReference>
<dbReference type="PROSITE" id="PS51007">
    <property type="entry name" value="CYTC"/>
    <property type="match status" value="1"/>
</dbReference>
<name>A0AA41YUZ1_9HYPH</name>
<reference evidence="9" key="1">
    <citation type="submission" date="2022-05" db="EMBL/GenBank/DDBJ databases">
        <authorList>
            <person name="Pankratov T."/>
        </authorList>
    </citation>
    <scope>NUCLEOTIDE SEQUENCE</scope>
    <source>
        <strain evidence="9">BP6-180914</strain>
    </source>
</reference>
<evidence type="ECO:0000256" key="7">
    <source>
        <dbReference type="SAM" id="Phobius"/>
    </source>
</evidence>
<evidence type="ECO:0000256" key="4">
    <source>
        <dbReference type="ARBA" id="ARBA00022982"/>
    </source>
</evidence>
<proteinExistence type="predicted"/>
<dbReference type="Proteomes" id="UP001165667">
    <property type="component" value="Unassembled WGS sequence"/>
</dbReference>
<dbReference type="InterPro" id="IPR002327">
    <property type="entry name" value="Cyt_c_1A/1B"/>
</dbReference>
<keyword evidence="7" id="KW-0472">Membrane</keyword>
<evidence type="ECO:0000259" key="8">
    <source>
        <dbReference type="PROSITE" id="PS51007"/>
    </source>
</evidence>
<evidence type="ECO:0000313" key="9">
    <source>
        <dbReference type="EMBL" id="MCW6507378.1"/>
    </source>
</evidence>
<dbReference type="AlphaFoldDB" id="A0AA41YUZ1"/>
<dbReference type="SUPFAM" id="SSF46626">
    <property type="entry name" value="Cytochrome c"/>
    <property type="match status" value="1"/>
</dbReference>
<feature type="domain" description="Cytochrome c" evidence="8">
    <location>
        <begin position="70"/>
        <end position="170"/>
    </location>
</feature>
<keyword evidence="5 6" id="KW-0408">Iron</keyword>
<dbReference type="GO" id="GO:0009055">
    <property type="term" value="F:electron transfer activity"/>
    <property type="evidence" value="ECO:0007669"/>
    <property type="project" value="InterPro"/>
</dbReference>
<dbReference type="GO" id="GO:0046872">
    <property type="term" value="F:metal ion binding"/>
    <property type="evidence" value="ECO:0007669"/>
    <property type="project" value="UniProtKB-KW"/>
</dbReference>
<dbReference type="Gene3D" id="1.10.760.10">
    <property type="entry name" value="Cytochrome c-like domain"/>
    <property type="match status" value="1"/>
</dbReference>
<accession>A0AA41YUZ1</accession>
<keyword evidence="3 6" id="KW-0479">Metal-binding</keyword>
<evidence type="ECO:0000256" key="5">
    <source>
        <dbReference type="ARBA" id="ARBA00023004"/>
    </source>
</evidence>
<protein>
    <submittedName>
        <fullName evidence="9">Cytochrome c family protein</fullName>
    </submittedName>
</protein>
<dbReference type="PRINTS" id="PR00604">
    <property type="entry name" value="CYTCHRMECIAB"/>
</dbReference>
<evidence type="ECO:0000256" key="1">
    <source>
        <dbReference type="ARBA" id="ARBA00022448"/>
    </source>
</evidence>
<feature type="transmembrane region" description="Helical" evidence="7">
    <location>
        <begin position="12"/>
        <end position="31"/>
    </location>
</feature>
<keyword evidence="7" id="KW-1133">Transmembrane helix</keyword>
<dbReference type="PANTHER" id="PTHR11961">
    <property type="entry name" value="CYTOCHROME C"/>
    <property type="match status" value="1"/>
</dbReference>
<evidence type="ECO:0000256" key="2">
    <source>
        <dbReference type="ARBA" id="ARBA00022617"/>
    </source>
</evidence>
<dbReference type="Pfam" id="PF00034">
    <property type="entry name" value="Cytochrom_C"/>
    <property type="match status" value="1"/>
</dbReference>
<organism evidence="9 10">
    <name type="scientific">Lichenifustis flavocetrariae</name>
    <dbReference type="NCBI Taxonomy" id="2949735"/>
    <lineage>
        <taxon>Bacteria</taxon>
        <taxon>Pseudomonadati</taxon>
        <taxon>Pseudomonadota</taxon>
        <taxon>Alphaproteobacteria</taxon>
        <taxon>Hyphomicrobiales</taxon>
        <taxon>Lichenihabitantaceae</taxon>
        <taxon>Lichenifustis</taxon>
    </lineage>
</organism>
<evidence type="ECO:0000313" key="10">
    <source>
        <dbReference type="Proteomes" id="UP001165667"/>
    </source>
</evidence>
<keyword evidence="4" id="KW-0249">Electron transport</keyword>
<dbReference type="GO" id="GO:0020037">
    <property type="term" value="F:heme binding"/>
    <property type="evidence" value="ECO:0007669"/>
    <property type="project" value="InterPro"/>
</dbReference>